<proteinExistence type="predicted"/>
<keyword evidence="6 9" id="KW-0472">Membrane</keyword>
<feature type="transmembrane region" description="Helical" evidence="9">
    <location>
        <begin position="351"/>
        <end position="371"/>
    </location>
</feature>
<sequence length="491" mass="50037">MSGSDAAQLVTPETTAPPPDTGQDAAYARGGLTLLMACGATFVAFLDVSVTYVAFPSLHKSFPDASLSALSWVVSSYTVVFAAVLAPAGRLADVLGRRALFLLSVAGFTLASGLCAIAPTVEFLVGMRVLQGISAAGMIPSALSLVLSSRPPERRSSAIGLWGASSSAAAAVGPPLGGLLVDSFGWPSVFLINVPLGVVLVVASYRILPPRTGPAGRMPDLIGTLAVALGVGGVVAALTEGSSWGWTSPAFLGALLGGAVLLALALLRSRRHPAPAVEISLWRSRKFRVANIAFVLFGGSMYCWLLAAPLFATEIWGYSEVEAGLALAPGAVMSVIASVLAGRYARAHQRVAVVVGGVLFAVQCGIWMIGLESKPDFLVVWLPATLIGGVGIGAVMTGLSSASATALPPRLFAAGAGLATTARQVGAALGTAAFAALMAVLGGESGKTLDGFRQVFVMCTVLAALAAVAALWLTDPKQKASQEKASQEAEH</sequence>
<dbReference type="InterPro" id="IPR004638">
    <property type="entry name" value="EmrB-like"/>
</dbReference>
<evidence type="ECO:0000256" key="6">
    <source>
        <dbReference type="ARBA" id="ARBA00023136"/>
    </source>
</evidence>
<dbReference type="AlphaFoldDB" id="A0A7W7LIB6"/>
<feature type="transmembrane region" description="Helical" evidence="9">
    <location>
        <begin position="411"/>
        <end position="440"/>
    </location>
</feature>
<feature type="transmembrane region" description="Helical" evidence="9">
    <location>
        <begin position="159"/>
        <end position="180"/>
    </location>
</feature>
<dbReference type="Gene3D" id="1.20.1250.20">
    <property type="entry name" value="MFS general substrate transporter like domains"/>
    <property type="match status" value="2"/>
</dbReference>
<protein>
    <submittedName>
        <fullName evidence="11">EmrB/QacA subfamily drug resistance transporter</fullName>
    </submittedName>
</protein>
<feature type="transmembrane region" description="Helical" evidence="9">
    <location>
        <begin position="323"/>
        <end position="344"/>
    </location>
</feature>
<dbReference type="PROSITE" id="PS00216">
    <property type="entry name" value="SUGAR_TRANSPORT_1"/>
    <property type="match status" value="1"/>
</dbReference>
<evidence type="ECO:0000256" key="1">
    <source>
        <dbReference type="ARBA" id="ARBA00004651"/>
    </source>
</evidence>
<keyword evidence="3" id="KW-1003">Cell membrane</keyword>
<dbReference type="GO" id="GO:0046677">
    <property type="term" value="P:response to antibiotic"/>
    <property type="evidence" value="ECO:0007669"/>
    <property type="project" value="UniProtKB-KW"/>
</dbReference>
<dbReference type="CDD" id="cd17321">
    <property type="entry name" value="MFS_MMR_MDR_like"/>
    <property type="match status" value="1"/>
</dbReference>
<feature type="transmembrane region" description="Helical" evidence="9">
    <location>
        <begin position="32"/>
        <end position="55"/>
    </location>
</feature>
<feature type="transmembrane region" description="Helical" evidence="9">
    <location>
        <begin position="186"/>
        <end position="208"/>
    </location>
</feature>
<evidence type="ECO:0000313" key="11">
    <source>
        <dbReference type="EMBL" id="MBB4890146.1"/>
    </source>
</evidence>
<keyword evidence="12" id="KW-1185">Reference proteome</keyword>
<evidence type="ECO:0000256" key="9">
    <source>
        <dbReference type="SAM" id="Phobius"/>
    </source>
</evidence>
<keyword evidence="2" id="KW-0813">Transport</keyword>
<reference evidence="11 12" key="1">
    <citation type="submission" date="2020-08" db="EMBL/GenBank/DDBJ databases">
        <title>Genomic Encyclopedia of Type Strains, Phase III (KMG-III): the genomes of soil and plant-associated and newly described type strains.</title>
        <authorList>
            <person name="Whitman W."/>
        </authorList>
    </citation>
    <scope>NUCLEOTIDE SEQUENCE [LARGE SCALE GENOMIC DNA]</scope>
    <source>
        <strain evidence="11 12">CECT 3265</strain>
    </source>
</reference>
<name>A0A7W7LIB6_STRNE</name>
<dbReference type="Pfam" id="PF07690">
    <property type="entry name" value="MFS_1"/>
    <property type="match status" value="1"/>
</dbReference>
<evidence type="ECO:0000313" key="12">
    <source>
        <dbReference type="Proteomes" id="UP000556436"/>
    </source>
</evidence>
<dbReference type="PROSITE" id="PS50850">
    <property type="entry name" value="MFS"/>
    <property type="match status" value="1"/>
</dbReference>
<feature type="transmembrane region" description="Helical" evidence="9">
    <location>
        <begin position="250"/>
        <end position="268"/>
    </location>
</feature>
<dbReference type="GO" id="GO:0005886">
    <property type="term" value="C:plasma membrane"/>
    <property type="evidence" value="ECO:0007669"/>
    <property type="project" value="UniProtKB-SubCell"/>
</dbReference>
<feature type="transmembrane region" description="Helical" evidence="9">
    <location>
        <begin position="289"/>
        <end position="311"/>
    </location>
</feature>
<feature type="domain" description="Major facilitator superfamily (MFS) profile" evidence="10">
    <location>
        <begin position="33"/>
        <end position="478"/>
    </location>
</feature>
<comment type="subcellular location">
    <subcellularLocation>
        <location evidence="1">Cell membrane</location>
        <topology evidence="1">Multi-pass membrane protein</topology>
    </subcellularLocation>
</comment>
<evidence type="ECO:0000256" key="8">
    <source>
        <dbReference type="SAM" id="MobiDB-lite"/>
    </source>
</evidence>
<dbReference type="InterPro" id="IPR011701">
    <property type="entry name" value="MFS"/>
</dbReference>
<dbReference type="SUPFAM" id="SSF103473">
    <property type="entry name" value="MFS general substrate transporter"/>
    <property type="match status" value="2"/>
</dbReference>
<accession>A0A7W7LIB6</accession>
<dbReference type="InterPro" id="IPR036259">
    <property type="entry name" value="MFS_trans_sf"/>
</dbReference>
<feature type="transmembrane region" description="Helical" evidence="9">
    <location>
        <begin position="452"/>
        <end position="474"/>
    </location>
</feature>
<evidence type="ECO:0000256" key="2">
    <source>
        <dbReference type="ARBA" id="ARBA00022448"/>
    </source>
</evidence>
<dbReference type="InterPro" id="IPR020846">
    <property type="entry name" value="MFS_dom"/>
</dbReference>
<keyword evidence="4 9" id="KW-0812">Transmembrane</keyword>
<evidence type="ECO:0000259" key="10">
    <source>
        <dbReference type="PROSITE" id="PS50850"/>
    </source>
</evidence>
<feature type="transmembrane region" description="Helical" evidence="9">
    <location>
        <begin position="67"/>
        <end position="88"/>
    </location>
</feature>
<feature type="transmembrane region" description="Helical" evidence="9">
    <location>
        <begin position="377"/>
        <end position="399"/>
    </location>
</feature>
<evidence type="ECO:0000256" key="3">
    <source>
        <dbReference type="ARBA" id="ARBA00022475"/>
    </source>
</evidence>
<dbReference type="InterPro" id="IPR005829">
    <property type="entry name" value="Sugar_transporter_CS"/>
</dbReference>
<organism evidence="11 12">
    <name type="scientific">Streptomyces netropsis</name>
    <name type="common">Streptoverticillium netropsis</name>
    <dbReference type="NCBI Taxonomy" id="55404"/>
    <lineage>
        <taxon>Bacteria</taxon>
        <taxon>Bacillati</taxon>
        <taxon>Actinomycetota</taxon>
        <taxon>Actinomycetes</taxon>
        <taxon>Kitasatosporales</taxon>
        <taxon>Streptomycetaceae</taxon>
        <taxon>Streptomyces</taxon>
    </lineage>
</organism>
<dbReference type="GO" id="GO:0022857">
    <property type="term" value="F:transmembrane transporter activity"/>
    <property type="evidence" value="ECO:0007669"/>
    <property type="project" value="InterPro"/>
</dbReference>
<dbReference type="NCBIfam" id="TIGR00711">
    <property type="entry name" value="efflux_EmrB"/>
    <property type="match status" value="1"/>
</dbReference>
<feature type="region of interest" description="Disordered" evidence="8">
    <location>
        <begin position="1"/>
        <end position="22"/>
    </location>
</feature>
<comment type="caution">
    <text evidence="11">The sequence shown here is derived from an EMBL/GenBank/DDBJ whole genome shotgun (WGS) entry which is preliminary data.</text>
</comment>
<evidence type="ECO:0000256" key="4">
    <source>
        <dbReference type="ARBA" id="ARBA00022692"/>
    </source>
</evidence>
<dbReference type="PANTHER" id="PTHR42718:SF48">
    <property type="entry name" value="CONSERVED TWO-DOMAIN MEMBRANE PROTEIN-RELATED"/>
    <property type="match status" value="1"/>
</dbReference>
<evidence type="ECO:0000256" key="7">
    <source>
        <dbReference type="ARBA" id="ARBA00023251"/>
    </source>
</evidence>
<evidence type="ECO:0000256" key="5">
    <source>
        <dbReference type="ARBA" id="ARBA00022989"/>
    </source>
</evidence>
<feature type="transmembrane region" description="Helical" evidence="9">
    <location>
        <begin position="100"/>
        <end position="119"/>
    </location>
</feature>
<gene>
    <name evidence="11" type="ORF">FHS38_006224</name>
</gene>
<keyword evidence="5 9" id="KW-1133">Transmembrane helix</keyword>
<dbReference type="RefSeq" id="WP_184739152.1">
    <property type="nucleotide sequence ID" value="NZ_BMRW01000015.1"/>
</dbReference>
<keyword evidence="7" id="KW-0046">Antibiotic resistance</keyword>
<feature type="transmembrane region" description="Helical" evidence="9">
    <location>
        <begin position="125"/>
        <end position="147"/>
    </location>
</feature>
<feature type="transmembrane region" description="Helical" evidence="9">
    <location>
        <begin position="220"/>
        <end position="238"/>
    </location>
</feature>
<dbReference type="PANTHER" id="PTHR42718">
    <property type="entry name" value="MAJOR FACILITATOR SUPERFAMILY MULTIDRUG TRANSPORTER MFSC"/>
    <property type="match status" value="1"/>
</dbReference>
<dbReference type="EMBL" id="JACHJG010000017">
    <property type="protein sequence ID" value="MBB4890146.1"/>
    <property type="molecule type" value="Genomic_DNA"/>
</dbReference>
<dbReference type="Proteomes" id="UP000556436">
    <property type="component" value="Unassembled WGS sequence"/>
</dbReference>